<evidence type="ECO:0000313" key="4">
    <source>
        <dbReference type="EMBL" id="RJS46869.1"/>
    </source>
</evidence>
<dbReference type="AlphaFoldDB" id="A0A3A5H892"/>
<dbReference type="NCBIfam" id="NF006073">
    <property type="entry name" value="PRK08219.1"/>
    <property type="match status" value="1"/>
</dbReference>
<dbReference type="RefSeq" id="WP_120060839.1">
    <property type="nucleotide sequence ID" value="NZ_QYRP01000002.1"/>
</dbReference>
<name>A0A3A5H892_9ACTN</name>
<comment type="caution">
    <text evidence="4">The sequence shown here is derived from an EMBL/GenBank/DDBJ whole genome shotgun (WGS) entry which is preliminary data.</text>
</comment>
<dbReference type="OrthoDB" id="158573at2"/>
<gene>
    <name evidence="4" type="ORF">D4739_12020</name>
</gene>
<dbReference type="SUPFAM" id="SSF51735">
    <property type="entry name" value="NAD(P)-binding Rossmann-fold domains"/>
    <property type="match status" value="1"/>
</dbReference>
<dbReference type="GO" id="GO:0016020">
    <property type="term" value="C:membrane"/>
    <property type="evidence" value="ECO:0007669"/>
    <property type="project" value="TreeGrafter"/>
</dbReference>
<dbReference type="Proteomes" id="UP000276542">
    <property type="component" value="Unassembled WGS sequence"/>
</dbReference>
<evidence type="ECO:0000259" key="3">
    <source>
        <dbReference type="SMART" id="SM00822"/>
    </source>
</evidence>
<dbReference type="InterPro" id="IPR020904">
    <property type="entry name" value="Sc_DH/Rdtase_CS"/>
</dbReference>
<keyword evidence="2" id="KW-0560">Oxidoreductase</keyword>
<proteinExistence type="inferred from homology"/>
<keyword evidence="5" id="KW-1185">Reference proteome</keyword>
<reference evidence="5" key="1">
    <citation type="submission" date="2018-09" db="EMBL/GenBank/DDBJ databases">
        <authorList>
            <person name="Zhu H."/>
        </authorList>
    </citation>
    <scope>NUCLEOTIDE SEQUENCE [LARGE SCALE GENOMIC DNA]</scope>
    <source>
        <strain evidence="5">K1W22B-1</strain>
    </source>
</reference>
<dbReference type="GO" id="GO:0016491">
    <property type="term" value="F:oxidoreductase activity"/>
    <property type="evidence" value="ECO:0007669"/>
    <property type="project" value="UniProtKB-KW"/>
</dbReference>
<dbReference type="PANTHER" id="PTHR44196">
    <property type="entry name" value="DEHYDROGENASE/REDUCTASE SDR FAMILY MEMBER 7B"/>
    <property type="match status" value="1"/>
</dbReference>
<dbReference type="PROSITE" id="PS00061">
    <property type="entry name" value="ADH_SHORT"/>
    <property type="match status" value="1"/>
</dbReference>
<dbReference type="EMBL" id="QYRP01000002">
    <property type="protein sequence ID" value="RJS46869.1"/>
    <property type="molecule type" value="Genomic_DNA"/>
</dbReference>
<evidence type="ECO:0000256" key="2">
    <source>
        <dbReference type="ARBA" id="ARBA00023002"/>
    </source>
</evidence>
<sequence>MTTHQVHLVTGAGSGIGAAVATALHERGDELVLLARSQPRAHELRQQYDGARVVVADLADPGHLEHALADANLPPRLDSVLHIAGVVDLSPVADLPYEQIRSQLDVNLVAPMVLTRACLPALRAAHGLVLLVNSGAGLTAHAGWGAYAASKFGLRAFADSLRAEEAAHGVRVTSVFPGRTATPMQEKVHEQESADYEAGKWIQASTVASTILHVLDLPRDAVVPEVSVRPGPR</sequence>
<dbReference type="SMART" id="SM00822">
    <property type="entry name" value="PKS_KR"/>
    <property type="match status" value="1"/>
</dbReference>
<accession>A0A3A5H892</accession>
<dbReference type="Pfam" id="PF00106">
    <property type="entry name" value="adh_short"/>
    <property type="match status" value="1"/>
</dbReference>
<protein>
    <submittedName>
        <fullName evidence="4">SDR family oxidoreductase</fullName>
    </submittedName>
</protein>
<dbReference type="PANTHER" id="PTHR44196:SF1">
    <property type="entry name" value="DEHYDROGENASE_REDUCTASE SDR FAMILY MEMBER 7B"/>
    <property type="match status" value="1"/>
</dbReference>
<dbReference type="InterPro" id="IPR036291">
    <property type="entry name" value="NAD(P)-bd_dom_sf"/>
</dbReference>
<dbReference type="CDD" id="cd05233">
    <property type="entry name" value="SDR_c"/>
    <property type="match status" value="1"/>
</dbReference>
<evidence type="ECO:0000313" key="5">
    <source>
        <dbReference type="Proteomes" id="UP000276542"/>
    </source>
</evidence>
<dbReference type="PRINTS" id="PR00081">
    <property type="entry name" value="GDHRDH"/>
</dbReference>
<evidence type="ECO:0000256" key="1">
    <source>
        <dbReference type="ARBA" id="ARBA00006484"/>
    </source>
</evidence>
<feature type="domain" description="Ketoreductase" evidence="3">
    <location>
        <begin position="5"/>
        <end position="180"/>
    </location>
</feature>
<comment type="similarity">
    <text evidence="1">Belongs to the short-chain dehydrogenases/reductases (SDR) family.</text>
</comment>
<organism evidence="4 5">
    <name type="scientific">Nocardioides cavernaquae</name>
    <dbReference type="NCBI Taxonomy" id="2321396"/>
    <lineage>
        <taxon>Bacteria</taxon>
        <taxon>Bacillati</taxon>
        <taxon>Actinomycetota</taxon>
        <taxon>Actinomycetes</taxon>
        <taxon>Propionibacteriales</taxon>
        <taxon>Nocardioidaceae</taxon>
        <taxon>Nocardioides</taxon>
    </lineage>
</organism>
<dbReference type="InterPro" id="IPR002347">
    <property type="entry name" value="SDR_fam"/>
</dbReference>
<dbReference type="Gene3D" id="3.40.50.720">
    <property type="entry name" value="NAD(P)-binding Rossmann-like Domain"/>
    <property type="match status" value="1"/>
</dbReference>
<dbReference type="InterPro" id="IPR057326">
    <property type="entry name" value="KR_dom"/>
</dbReference>